<dbReference type="SUPFAM" id="SSF52540">
    <property type="entry name" value="P-loop containing nucleoside triphosphate hydrolases"/>
    <property type="match status" value="1"/>
</dbReference>
<sequence>MVKEKLQRSIVYPEVKLKDVLGAFWRGIKSQKWWLFLLLFSVTSANIIAVIIPIFYKQFFDTLIINGDKSIIANNLLMIIIYIVILNGFFWFFYRIANLSNNTYQTAVMAKLKQQSYDYLMQHSYSFFSNSFTGSLVQRVNRFARAFERLSDHLTWDLLPLTVKVTSIFIVVLFINKWIALIILIWVAIFLTFNIVFSRWKLKYDIKVAEIDSKSTGYLADTITNQNTIALFDSFENESRGYKNVTDEQAKSTKFTWNLGAIVEAGQGFLSFTMEFILFFFAIKYWQEGLITVGVFVLLQAYLINLIHELWGFTRTVRDIYQGYADAKEMVEIMLLPYEIKDSPTAKEIIVSKGEIEFKNLNFSFNGTRKVLENINLIIKPGEKVALIGPSGAGKTTFVRLLLHLYSPTSGNVFIDGQDITKITQNSLRKNIAMVPQDPVLFHRTLAENIGYGKQNATKDEIEHASHLAHCDDFVYDLPFGFETYVGERGIKLSGGERQRVAIARAILKNAPILVLDEATSSLDSHSEGLIQDALDTLMLNKTTIVIAHRLSTIKKMDRIIVIDKGKITEQGSHNELLSKENSLYKKLWTFQAGGFLADANDELADEEKEENISEEEVNDEDEGRQEAKLANF</sequence>
<dbReference type="InterPro" id="IPR003593">
    <property type="entry name" value="AAA+_ATPase"/>
</dbReference>
<keyword evidence="3 9" id="KW-0812">Transmembrane</keyword>
<protein>
    <recommendedName>
        <fullName evidence="14">ABC transporter ATP-binding protein</fullName>
    </recommendedName>
</protein>
<dbReference type="SUPFAM" id="SSF90123">
    <property type="entry name" value="ABC transporter transmembrane region"/>
    <property type="match status" value="1"/>
</dbReference>
<comment type="caution">
    <text evidence="12">The sequence shown here is derived from an EMBL/GenBank/DDBJ whole genome shotgun (WGS) entry which is preliminary data.</text>
</comment>
<feature type="transmembrane region" description="Helical" evidence="9">
    <location>
        <begin position="178"/>
        <end position="197"/>
    </location>
</feature>
<keyword evidence="5" id="KW-0067">ATP-binding</keyword>
<dbReference type="Proteomes" id="UP000176308">
    <property type="component" value="Unassembled WGS sequence"/>
</dbReference>
<feature type="transmembrane region" description="Helical" evidence="9">
    <location>
        <begin position="261"/>
        <end position="283"/>
    </location>
</feature>
<organism evidence="12 13">
    <name type="scientific">Candidatus Staskawiczbacteria bacterium RIFCSPLOWO2_01_FULL_33_9</name>
    <dbReference type="NCBI Taxonomy" id="1802211"/>
    <lineage>
        <taxon>Bacteria</taxon>
        <taxon>Candidatus Staskawicziibacteriota</taxon>
    </lineage>
</organism>
<evidence type="ECO:0000256" key="4">
    <source>
        <dbReference type="ARBA" id="ARBA00022741"/>
    </source>
</evidence>
<evidence type="ECO:0008006" key="14">
    <source>
        <dbReference type="Google" id="ProtNLM"/>
    </source>
</evidence>
<feature type="domain" description="ABC transporter" evidence="10">
    <location>
        <begin position="356"/>
        <end position="590"/>
    </location>
</feature>
<feature type="transmembrane region" description="Helical" evidence="9">
    <location>
        <begin position="76"/>
        <end position="94"/>
    </location>
</feature>
<reference evidence="12 13" key="1">
    <citation type="journal article" date="2016" name="Nat. Commun.">
        <title>Thousands of microbial genomes shed light on interconnected biogeochemical processes in an aquifer system.</title>
        <authorList>
            <person name="Anantharaman K."/>
            <person name="Brown C.T."/>
            <person name="Hug L.A."/>
            <person name="Sharon I."/>
            <person name="Castelle C.J."/>
            <person name="Probst A.J."/>
            <person name="Thomas B.C."/>
            <person name="Singh A."/>
            <person name="Wilkins M.J."/>
            <person name="Karaoz U."/>
            <person name="Brodie E.L."/>
            <person name="Williams K.H."/>
            <person name="Hubbard S.S."/>
            <person name="Banfield J.F."/>
        </authorList>
    </citation>
    <scope>NUCLEOTIDE SEQUENCE [LARGE SCALE GENOMIC DNA]</scope>
</reference>
<keyword evidence="7 9" id="KW-0472">Membrane</keyword>
<evidence type="ECO:0000256" key="5">
    <source>
        <dbReference type="ARBA" id="ARBA00022840"/>
    </source>
</evidence>
<evidence type="ECO:0000259" key="10">
    <source>
        <dbReference type="PROSITE" id="PS50893"/>
    </source>
</evidence>
<evidence type="ECO:0000256" key="8">
    <source>
        <dbReference type="SAM" id="MobiDB-lite"/>
    </source>
</evidence>
<comment type="subcellular location">
    <subcellularLocation>
        <location evidence="1">Cell membrane</location>
        <topology evidence="1">Multi-pass membrane protein</topology>
    </subcellularLocation>
</comment>
<dbReference type="EMBL" id="MHOX01000021">
    <property type="protein sequence ID" value="OGZ70720.1"/>
    <property type="molecule type" value="Genomic_DNA"/>
</dbReference>
<dbReference type="Gene3D" id="1.20.1560.10">
    <property type="entry name" value="ABC transporter type 1, transmembrane domain"/>
    <property type="match status" value="1"/>
</dbReference>
<evidence type="ECO:0000313" key="13">
    <source>
        <dbReference type="Proteomes" id="UP000176308"/>
    </source>
</evidence>
<dbReference type="Pfam" id="PF00005">
    <property type="entry name" value="ABC_tran"/>
    <property type="match status" value="1"/>
</dbReference>
<dbReference type="InterPro" id="IPR027417">
    <property type="entry name" value="P-loop_NTPase"/>
</dbReference>
<dbReference type="SMART" id="SM00382">
    <property type="entry name" value="AAA"/>
    <property type="match status" value="1"/>
</dbReference>
<evidence type="ECO:0000256" key="7">
    <source>
        <dbReference type="ARBA" id="ARBA00023136"/>
    </source>
</evidence>
<keyword evidence="4" id="KW-0547">Nucleotide-binding</keyword>
<dbReference type="PROSITE" id="PS00211">
    <property type="entry name" value="ABC_TRANSPORTER_1"/>
    <property type="match status" value="1"/>
</dbReference>
<dbReference type="Gene3D" id="3.40.50.300">
    <property type="entry name" value="P-loop containing nucleotide triphosphate hydrolases"/>
    <property type="match status" value="1"/>
</dbReference>
<keyword evidence="6 9" id="KW-1133">Transmembrane helix</keyword>
<name>A0A1G2I8L7_9BACT</name>
<feature type="region of interest" description="Disordered" evidence="8">
    <location>
        <begin position="602"/>
        <end position="633"/>
    </location>
</feature>
<dbReference type="InterPro" id="IPR036640">
    <property type="entry name" value="ABC1_TM_sf"/>
</dbReference>
<dbReference type="PANTHER" id="PTHR43394">
    <property type="entry name" value="ATP-DEPENDENT PERMEASE MDL1, MITOCHONDRIAL"/>
    <property type="match status" value="1"/>
</dbReference>
<dbReference type="GO" id="GO:0005886">
    <property type="term" value="C:plasma membrane"/>
    <property type="evidence" value="ECO:0007669"/>
    <property type="project" value="UniProtKB-SubCell"/>
</dbReference>
<dbReference type="PROSITE" id="PS50893">
    <property type="entry name" value="ABC_TRANSPORTER_2"/>
    <property type="match status" value="1"/>
</dbReference>
<evidence type="ECO:0000256" key="2">
    <source>
        <dbReference type="ARBA" id="ARBA00022448"/>
    </source>
</evidence>
<dbReference type="InterPro" id="IPR039421">
    <property type="entry name" value="Type_1_exporter"/>
</dbReference>
<dbReference type="GO" id="GO:0005524">
    <property type="term" value="F:ATP binding"/>
    <property type="evidence" value="ECO:0007669"/>
    <property type="project" value="UniProtKB-KW"/>
</dbReference>
<dbReference type="AlphaFoldDB" id="A0A1G2I8L7"/>
<dbReference type="GO" id="GO:0015421">
    <property type="term" value="F:ABC-type oligopeptide transporter activity"/>
    <property type="evidence" value="ECO:0007669"/>
    <property type="project" value="TreeGrafter"/>
</dbReference>
<dbReference type="FunFam" id="3.40.50.300:FF:000287">
    <property type="entry name" value="Multidrug ABC transporter ATP-binding protein"/>
    <property type="match status" value="1"/>
</dbReference>
<dbReference type="Pfam" id="PF00664">
    <property type="entry name" value="ABC_membrane"/>
    <property type="match status" value="1"/>
</dbReference>
<dbReference type="PANTHER" id="PTHR43394:SF1">
    <property type="entry name" value="ATP-BINDING CASSETTE SUB-FAMILY B MEMBER 10, MITOCHONDRIAL"/>
    <property type="match status" value="1"/>
</dbReference>
<evidence type="ECO:0000256" key="1">
    <source>
        <dbReference type="ARBA" id="ARBA00004651"/>
    </source>
</evidence>
<proteinExistence type="predicted"/>
<accession>A0A1G2I8L7</accession>
<evidence type="ECO:0000313" key="12">
    <source>
        <dbReference type="EMBL" id="OGZ70720.1"/>
    </source>
</evidence>
<gene>
    <name evidence="12" type="ORF">A2904_01370</name>
</gene>
<feature type="domain" description="ABC transmembrane type-1" evidence="11">
    <location>
        <begin position="36"/>
        <end position="322"/>
    </location>
</feature>
<dbReference type="InterPro" id="IPR003439">
    <property type="entry name" value="ABC_transporter-like_ATP-bd"/>
</dbReference>
<evidence type="ECO:0000259" key="11">
    <source>
        <dbReference type="PROSITE" id="PS50929"/>
    </source>
</evidence>
<feature type="transmembrane region" description="Helical" evidence="9">
    <location>
        <begin position="33"/>
        <end position="56"/>
    </location>
</feature>
<evidence type="ECO:0000256" key="9">
    <source>
        <dbReference type="SAM" id="Phobius"/>
    </source>
</evidence>
<dbReference type="InterPro" id="IPR011527">
    <property type="entry name" value="ABC1_TM_dom"/>
</dbReference>
<dbReference type="InterPro" id="IPR017871">
    <property type="entry name" value="ABC_transporter-like_CS"/>
</dbReference>
<feature type="compositionally biased region" description="Acidic residues" evidence="8">
    <location>
        <begin position="602"/>
        <end position="624"/>
    </location>
</feature>
<feature type="transmembrane region" description="Helical" evidence="9">
    <location>
        <begin position="289"/>
        <end position="308"/>
    </location>
</feature>
<evidence type="ECO:0000256" key="3">
    <source>
        <dbReference type="ARBA" id="ARBA00022692"/>
    </source>
</evidence>
<keyword evidence="2" id="KW-0813">Transport</keyword>
<dbReference type="PROSITE" id="PS50929">
    <property type="entry name" value="ABC_TM1F"/>
    <property type="match status" value="1"/>
</dbReference>
<evidence type="ECO:0000256" key="6">
    <source>
        <dbReference type="ARBA" id="ARBA00022989"/>
    </source>
</evidence>
<dbReference type="GO" id="GO:0016887">
    <property type="term" value="F:ATP hydrolysis activity"/>
    <property type="evidence" value="ECO:0007669"/>
    <property type="project" value="InterPro"/>
</dbReference>